<accession>A0A9Q0QQY8</accession>
<dbReference type="OrthoDB" id="5548448at2759"/>
<reference evidence="10" key="1">
    <citation type="journal article" date="2023" name="Plant J.">
        <title>The genome of the king protea, Protea cynaroides.</title>
        <authorList>
            <person name="Chang J."/>
            <person name="Duong T.A."/>
            <person name="Schoeman C."/>
            <person name="Ma X."/>
            <person name="Roodt D."/>
            <person name="Barker N."/>
            <person name="Li Z."/>
            <person name="Van de Peer Y."/>
            <person name="Mizrachi E."/>
        </authorList>
    </citation>
    <scope>NUCLEOTIDE SEQUENCE</scope>
    <source>
        <tissue evidence="10">Young leaves</tissue>
    </source>
</reference>
<dbReference type="InterPro" id="IPR044189">
    <property type="entry name" value="XPO4/7-like"/>
</dbReference>
<dbReference type="GO" id="GO:0005643">
    <property type="term" value="C:nuclear pore"/>
    <property type="evidence" value="ECO:0007669"/>
    <property type="project" value="TreeGrafter"/>
</dbReference>
<evidence type="ECO:0000256" key="3">
    <source>
        <dbReference type="ARBA" id="ARBA00009466"/>
    </source>
</evidence>
<evidence type="ECO:0000313" key="10">
    <source>
        <dbReference type="EMBL" id="KAJ4968652.1"/>
    </source>
</evidence>
<dbReference type="PROSITE" id="PS50166">
    <property type="entry name" value="IMPORTIN_B_NT"/>
    <property type="match status" value="1"/>
</dbReference>
<dbReference type="InterPro" id="IPR001494">
    <property type="entry name" value="Importin-beta_N"/>
</dbReference>
<keyword evidence="7" id="KW-0539">Nucleus</keyword>
<keyword evidence="11" id="KW-1185">Reference proteome</keyword>
<comment type="subcellular location">
    <subcellularLocation>
        <location evidence="2">Cytoplasm</location>
    </subcellularLocation>
    <subcellularLocation>
        <location evidence="1">Nucleus</location>
    </subcellularLocation>
</comment>
<dbReference type="SUPFAM" id="SSF48371">
    <property type="entry name" value="ARM repeat"/>
    <property type="match status" value="1"/>
</dbReference>
<evidence type="ECO:0000256" key="4">
    <source>
        <dbReference type="ARBA" id="ARBA00022448"/>
    </source>
</evidence>
<dbReference type="PANTHER" id="PTHR12596:SF1">
    <property type="entry name" value="EXPORTIN-4"/>
    <property type="match status" value="1"/>
</dbReference>
<keyword evidence="5" id="KW-0963">Cytoplasm</keyword>
<evidence type="ECO:0000256" key="1">
    <source>
        <dbReference type="ARBA" id="ARBA00004123"/>
    </source>
</evidence>
<evidence type="ECO:0000256" key="8">
    <source>
        <dbReference type="ARBA" id="ARBA00040444"/>
    </source>
</evidence>
<dbReference type="AlphaFoldDB" id="A0A9Q0QQY8"/>
<feature type="domain" description="Importin N-terminal" evidence="9">
    <location>
        <begin position="38"/>
        <end position="104"/>
    </location>
</feature>
<evidence type="ECO:0000256" key="6">
    <source>
        <dbReference type="ARBA" id="ARBA00022927"/>
    </source>
</evidence>
<dbReference type="FunFam" id="1.25.10.10:FF:000287">
    <property type="entry name" value="Exportin-4 protein"/>
    <property type="match status" value="1"/>
</dbReference>
<dbReference type="GO" id="GO:0031267">
    <property type="term" value="F:small GTPase binding"/>
    <property type="evidence" value="ECO:0007669"/>
    <property type="project" value="InterPro"/>
</dbReference>
<dbReference type="InterPro" id="IPR016024">
    <property type="entry name" value="ARM-type_fold"/>
</dbReference>
<dbReference type="GO" id="GO:0005049">
    <property type="term" value="F:nuclear export signal receptor activity"/>
    <property type="evidence" value="ECO:0007669"/>
    <property type="project" value="InterPro"/>
</dbReference>
<dbReference type="Gene3D" id="1.25.10.10">
    <property type="entry name" value="Leucine-rich Repeat Variant"/>
    <property type="match status" value="2"/>
</dbReference>
<keyword evidence="4" id="KW-0813">Transport</keyword>
<organism evidence="10 11">
    <name type="scientific">Protea cynaroides</name>
    <dbReference type="NCBI Taxonomy" id="273540"/>
    <lineage>
        <taxon>Eukaryota</taxon>
        <taxon>Viridiplantae</taxon>
        <taxon>Streptophyta</taxon>
        <taxon>Embryophyta</taxon>
        <taxon>Tracheophyta</taxon>
        <taxon>Spermatophyta</taxon>
        <taxon>Magnoliopsida</taxon>
        <taxon>Proteales</taxon>
        <taxon>Proteaceae</taxon>
        <taxon>Protea</taxon>
    </lineage>
</organism>
<evidence type="ECO:0000256" key="2">
    <source>
        <dbReference type="ARBA" id="ARBA00004496"/>
    </source>
</evidence>
<dbReference type="Proteomes" id="UP001141806">
    <property type="component" value="Unassembled WGS sequence"/>
</dbReference>
<dbReference type="GO" id="GO:0006611">
    <property type="term" value="P:protein export from nucleus"/>
    <property type="evidence" value="ECO:0007669"/>
    <property type="project" value="TreeGrafter"/>
</dbReference>
<sequence>MQNFFNGRPEDLVHFQSTMQTIEHACSSIQMHTNPAVAEATILSLRQSPQLYQTCKFILENSQVANARFQAAAAIRDVAIREWGILSADDKRSLVSFCLCFVIQHASSPDAYVQGKVSAVGAQLMKRGWLDFMESEQEAFLSEVQMAVLGNHGVAAQFIGINFLESMVSEFSPATSTAMGLPREFHEQCRASLELHYLKKFYCWAQEAAFSVTNKVVECDSSVLEVKVCDAALRLMFQIMNWDFQLSKNAHERAINVFSSGLRNYVVLLKKSECILVQPGSSWRDVLISSGHIGWLLSLYGTLRQKSSFDTYWLDSPFAVSARQLIIQLCSLTGTIFPSDNGQMQELHLVQMLSGIIQWIHPPDIISAAIENGKSESELLDGCRVLLYIATLTTPMVFDKLLKSISPLGTLSLLSSLTCEVVKARMAENTKEETWSWYARDILLDTWTTILQPPDIGKDAELPPEGIRASACVFNLIVESELKDASASAFDDGDDSGLPQASISAMDERLSSYALLARAAVDVTIPLLTKLFSERFTLLYHGRGTSDPTCTLEELYSLLLITGHVLADDGEGETPLVPEALQAHFVDILEAKQHPVVVLSCSIIKFAEQSLDPETRAAYFSPRLMEAVIWFLARWSDTYLMPLEGGRQSDGDCQHESQPSKKALLSFFGEHNQGKLVLDIIVKISMTTLVSYPGETQLQELTCCLLLPAVVRRKNVCAHLVTLDSWHNLANAFANGRSLFSLTATHQRSLAENMIRSAAGMRNSEASNQYVRDLMGQMTSYLVDISSDSNLKSIAQQPDAILSVSCLLERLRGAARASQPRTQKAIFEMGISVMKPILTLLEIYKHESAVVYMLLKFVVDWVDGQIVFLEAKDTTIVVSFCMQLLQLYSSHNIGKISLSLSSSLLSEERTEKYKDLRALLQLLKNLCSKDLVDFSSDSSEAERTDIAQVVYLGLHIVTPLISLELLKYPKLCRDYFELLSHMLEVYPEKVAQLNNEAFAHIVGTLDFGIHHQDTEIVNMCLRALNVLASYHYKERGAGKEGLGSHAAGMMDQGGKWQEGILSRFLQALLQLLLFEDYSTELVSSAADALFPLILCEQGLYQRLGHELIERQMNPQLKSRLANALQCLTSSNELSSTLDRINSQKFRKNLYAFLGEVRGFLRTM</sequence>
<comment type="similarity">
    <text evidence="3">Belongs to the exportin family.</text>
</comment>
<dbReference type="PANTHER" id="PTHR12596">
    <property type="entry name" value="EXPORTIN 4,7-RELATED"/>
    <property type="match status" value="1"/>
</dbReference>
<dbReference type="InterPro" id="IPR011989">
    <property type="entry name" value="ARM-like"/>
</dbReference>
<protein>
    <recommendedName>
        <fullName evidence="8">Exportin-4</fullName>
    </recommendedName>
</protein>
<evidence type="ECO:0000313" key="11">
    <source>
        <dbReference type="Proteomes" id="UP001141806"/>
    </source>
</evidence>
<gene>
    <name evidence="10" type="ORF">NE237_015353</name>
</gene>
<dbReference type="GO" id="GO:0005737">
    <property type="term" value="C:cytoplasm"/>
    <property type="evidence" value="ECO:0007669"/>
    <property type="project" value="UniProtKB-SubCell"/>
</dbReference>
<keyword evidence="6" id="KW-0653">Protein transport</keyword>
<name>A0A9Q0QQY8_9MAGN</name>
<comment type="caution">
    <text evidence="10">The sequence shown here is derived from an EMBL/GenBank/DDBJ whole genome shotgun (WGS) entry which is preliminary data.</text>
</comment>
<proteinExistence type="inferred from homology"/>
<evidence type="ECO:0000256" key="7">
    <source>
        <dbReference type="ARBA" id="ARBA00023242"/>
    </source>
</evidence>
<evidence type="ECO:0000259" key="9">
    <source>
        <dbReference type="PROSITE" id="PS50166"/>
    </source>
</evidence>
<evidence type="ECO:0000256" key="5">
    <source>
        <dbReference type="ARBA" id="ARBA00022490"/>
    </source>
</evidence>
<dbReference type="EMBL" id="JAMYWD010000006">
    <property type="protein sequence ID" value="KAJ4968652.1"/>
    <property type="molecule type" value="Genomic_DNA"/>
</dbReference>